<dbReference type="PROSITE" id="PS00105">
    <property type="entry name" value="AA_TRANSFER_CLASS_1"/>
    <property type="match status" value="1"/>
</dbReference>
<protein>
    <recommendedName>
        <fullName evidence="6">Aminotransferase</fullName>
        <ecNumber evidence="6">2.6.1.-</ecNumber>
    </recommendedName>
</protein>
<dbReference type="PANTHER" id="PTHR43807:SF20">
    <property type="entry name" value="FI04487P"/>
    <property type="match status" value="1"/>
</dbReference>
<dbReference type="Gene3D" id="3.90.1150.10">
    <property type="entry name" value="Aspartate Aminotransferase, domain 1"/>
    <property type="match status" value="1"/>
</dbReference>
<keyword evidence="3 6" id="KW-0032">Aminotransferase</keyword>
<dbReference type="InterPro" id="IPR015421">
    <property type="entry name" value="PyrdxlP-dep_Trfase_major"/>
</dbReference>
<dbReference type="PANTHER" id="PTHR43807">
    <property type="entry name" value="FI04487P"/>
    <property type="match status" value="1"/>
</dbReference>
<evidence type="ECO:0000256" key="4">
    <source>
        <dbReference type="ARBA" id="ARBA00022679"/>
    </source>
</evidence>
<dbReference type="GO" id="GO:0030170">
    <property type="term" value="F:pyridoxal phosphate binding"/>
    <property type="evidence" value="ECO:0007669"/>
    <property type="project" value="InterPro"/>
</dbReference>
<dbReference type="AlphaFoldDB" id="A0A259U3K0"/>
<dbReference type="InterPro" id="IPR051326">
    <property type="entry name" value="Kynurenine-oxoglutarate_AT"/>
</dbReference>
<name>A0A259U3K0_9BACT</name>
<reference evidence="8 9" key="1">
    <citation type="submission" date="2016-11" db="EMBL/GenBank/DDBJ databases">
        <title>Study of marine rhodopsin-containing bacteria.</title>
        <authorList>
            <person name="Yoshizawa S."/>
            <person name="Kumagai Y."/>
            <person name="Kogure K."/>
        </authorList>
    </citation>
    <scope>NUCLEOTIDE SEQUENCE [LARGE SCALE GENOMIC DNA]</scope>
    <source>
        <strain evidence="8 9">SG-29</strain>
    </source>
</reference>
<dbReference type="EMBL" id="MQWB01000001">
    <property type="protein sequence ID" value="OZC04404.1"/>
    <property type="molecule type" value="Genomic_DNA"/>
</dbReference>
<dbReference type="Gene3D" id="3.40.640.10">
    <property type="entry name" value="Type I PLP-dependent aspartate aminotransferase-like (Major domain)"/>
    <property type="match status" value="1"/>
</dbReference>
<dbReference type="InterPro" id="IPR015422">
    <property type="entry name" value="PyrdxlP-dep_Trfase_small"/>
</dbReference>
<gene>
    <name evidence="8" type="ORF">BSZ36_16305</name>
</gene>
<evidence type="ECO:0000256" key="2">
    <source>
        <dbReference type="ARBA" id="ARBA00007441"/>
    </source>
</evidence>
<keyword evidence="9" id="KW-1185">Reference proteome</keyword>
<dbReference type="Proteomes" id="UP000216446">
    <property type="component" value="Unassembled WGS sequence"/>
</dbReference>
<evidence type="ECO:0000259" key="7">
    <source>
        <dbReference type="Pfam" id="PF00155"/>
    </source>
</evidence>
<dbReference type="InParanoid" id="A0A259U3K0"/>
<dbReference type="GO" id="GO:0016212">
    <property type="term" value="F:kynurenine-oxoglutarate transaminase activity"/>
    <property type="evidence" value="ECO:0007669"/>
    <property type="project" value="TreeGrafter"/>
</dbReference>
<evidence type="ECO:0000313" key="9">
    <source>
        <dbReference type="Proteomes" id="UP000216446"/>
    </source>
</evidence>
<evidence type="ECO:0000256" key="5">
    <source>
        <dbReference type="ARBA" id="ARBA00022898"/>
    </source>
</evidence>
<evidence type="ECO:0000256" key="3">
    <source>
        <dbReference type="ARBA" id="ARBA00022576"/>
    </source>
</evidence>
<dbReference type="SUPFAM" id="SSF53383">
    <property type="entry name" value="PLP-dependent transferases"/>
    <property type="match status" value="1"/>
</dbReference>
<dbReference type="EC" id="2.6.1.-" evidence="6"/>
<dbReference type="FunCoup" id="A0A259U3K0">
    <property type="interactions" value="445"/>
</dbReference>
<dbReference type="InterPro" id="IPR004839">
    <property type="entry name" value="Aminotransferase_I/II_large"/>
</dbReference>
<dbReference type="InterPro" id="IPR015424">
    <property type="entry name" value="PyrdxlP-dep_Trfase"/>
</dbReference>
<evidence type="ECO:0000256" key="6">
    <source>
        <dbReference type="RuleBase" id="RU000481"/>
    </source>
</evidence>
<sequence>MKPLASRTDALRQSDIRAITFAVNEHGGVNLGQGICDQPTPEAIREGAKRAIDAGRSLYTAYNGIQPLRESIAEKARTFNGIDCDESQVVVSVGSTGAFVSTVLALCEAGDEVILFQPFYGYHSGILRLHGVTPVAVPLAPPGGAQEAWAVDLAAVEAAVTEKTKAVLICTPANPTGKVWTREELAGVLEIATRHDLWCITDEIYEHMTYDGREHVSLASMPGAAERTVTLSGFSKTFNMTGWRLGYAIAPPEASGVDVAQKMGLVNDLLYICAPAPLQYGLEAALPMPDSYYAEMLADYTAKRTLMCDTLAACGFEVTPPEGAYYVLAGFRPLADRPGFADDSEAAQTLIEGAGVGCVPGNSFFAAPEDGRYFLRFCYAKEMDVLEDACRRLRAFFA</sequence>
<feature type="domain" description="Aminotransferase class I/classII large" evidence="7">
    <location>
        <begin position="29"/>
        <end position="393"/>
    </location>
</feature>
<accession>A0A259U3K0</accession>
<keyword evidence="5" id="KW-0663">Pyridoxal phosphate</keyword>
<organism evidence="8 9">
    <name type="scientific">Rubricoccus marinus</name>
    <dbReference type="NCBI Taxonomy" id="716817"/>
    <lineage>
        <taxon>Bacteria</taxon>
        <taxon>Pseudomonadati</taxon>
        <taxon>Rhodothermota</taxon>
        <taxon>Rhodothermia</taxon>
        <taxon>Rhodothermales</taxon>
        <taxon>Rubricoccaceae</taxon>
        <taxon>Rubricoccus</taxon>
    </lineage>
</organism>
<evidence type="ECO:0000313" key="8">
    <source>
        <dbReference type="EMBL" id="OZC04404.1"/>
    </source>
</evidence>
<comment type="similarity">
    <text evidence="2 6">Belongs to the class-I pyridoxal-phosphate-dependent aminotransferase family.</text>
</comment>
<keyword evidence="4 6" id="KW-0808">Transferase</keyword>
<dbReference type="GO" id="GO:0005737">
    <property type="term" value="C:cytoplasm"/>
    <property type="evidence" value="ECO:0007669"/>
    <property type="project" value="TreeGrafter"/>
</dbReference>
<evidence type="ECO:0000256" key="1">
    <source>
        <dbReference type="ARBA" id="ARBA00001933"/>
    </source>
</evidence>
<dbReference type="OrthoDB" id="9802328at2"/>
<comment type="caution">
    <text evidence="8">The sequence shown here is derived from an EMBL/GenBank/DDBJ whole genome shotgun (WGS) entry which is preliminary data.</text>
</comment>
<dbReference type="RefSeq" id="WP_094550837.1">
    <property type="nucleotide sequence ID" value="NZ_MQWB01000001.1"/>
</dbReference>
<dbReference type="CDD" id="cd00609">
    <property type="entry name" value="AAT_like"/>
    <property type="match status" value="1"/>
</dbReference>
<comment type="cofactor">
    <cofactor evidence="1 6">
        <name>pyridoxal 5'-phosphate</name>
        <dbReference type="ChEBI" id="CHEBI:597326"/>
    </cofactor>
</comment>
<dbReference type="InterPro" id="IPR004838">
    <property type="entry name" value="NHTrfase_class1_PyrdxlP-BS"/>
</dbReference>
<dbReference type="FunFam" id="3.40.640.10:FF:000033">
    <property type="entry name" value="Aspartate aminotransferase"/>
    <property type="match status" value="1"/>
</dbReference>
<proteinExistence type="inferred from homology"/>
<dbReference type="Pfam" id="PF00155">
    <property type="entry name" value="Aminotran_1_2"/>
    <property type="match status" value="1"/>
</dbReference>